<organism evidence="1 2">
    <name type="scientific">Ramlibacter alkalitolerans</name>
    <dbReference type="NCBI Taxonomy" id="2039631"/>
    <lineage>
        <taxon>Bacteria</taxon>
        <taxon>Pseudomonadati</taxon>
        <taxon>Pseudomonadota</taxon>
        <taxon>Betaproteobacteria</taxon>
        <taxon>Burkholderiales</taxon>
        <taxon>Comamonadaceae</taxon>
        <taxon>Ramlibacter</taxon>
    </lineage>
</organism>
<gene>
    <name evidence="1" type="ORF">JI746_19125</name>
</gene>
<dbReference type="NCBIfam" id="TIGR04498">
    <property type="entry name" value="AbiV_defense"/>
    <property type="match status" value="1"/>
</dbReference>
<keyword evidence="2" id="KW-1185">Reference proteome</keyword>
<dbReference type="Proteomes" id="UP000622707">
    <property type="component" value="Unassembled WGS sequence"/>
</dbReference>
<dbReference type="InterPro" id="IPR030987">
    <property type="entry name" value="AbiV"/>
</dbReference>
<dbReference type="EMBL" id="JAEQND010000011">
    <property type="protein sequence ID" value="MBL0427234.1"/>
    <property type="molecule type" value="Genomic_DNA"/>
</dbReference>
<accession>A0ABS1JSH2</accession>
<proteinExistence type="predicted"/>
<name>A0ABS1JSH2_9BURK</name>
<comment type="caution">
    <text evidence="1">The sequence shown here is derived from an EMBL/GenBank/DDBJ whole genome shotgun (WGS) entry which is preliminary data.</text>
</comment>
<reference evidence="1 2" key="1">
    <citation type="journal article" date="2017" name="Int. J. Syst. Evol. Microbiol.">
        <title>Ramlibacter alkalitolerans sp. nov., alkali-tolerant bacterium isolated from soil of ginseng.</title>
        <authorList>
            <person name="Lee D.H."/>
            <person name="Cha C.J."/>
        </authorList>
    </citation>
    <scope>NUCLEOTIDE SEQUENCE [LARGE SCALE GENOMIC DNA]</scope>
    <source>
        <strain evidence="1 2">KACC 19305</strain>
    </source>
</reference>
<evidence type="ECO:0000313" key="1">
    <source>
        <dbReference type="EMBL" id="MBL0427234.1"/>
    </source>
</evidence>
<sequence>MHLAAPCRWVPLTFTLGCTLANRTTLSKRKYRQLALKSLRNALRLLRDAIALYESGSFPTAFQLAVLAMEEYAKAKWVDHVYEASITNGGFGGEEFEQSWLKLLYLHPTKQEAFVGREYFEFSPKLLKAAADGSLERKKQAATYVGLPKKGKKVDVNARVSTPQSIRQADAKQMISLIAREVRDVYRLIERADSYFFIEELNEVLISHEAMCAFGWKHGSGLKSVRFRLNHGMKKPTLRKVA</sequence>
<dbReference type="Pfam" id="PF18728">
    <property type="entry name" value="HEPN_AbiV"/>
    <property type="match status" value="1"/>
</dbReference>
<protein>
    <submittedName>
        <fullName evidence="1">AbiV family abortive infection protein</fullName>
    </submittedName>
</protein>
<evidence type="ECO:0000313" key="2">
    <source>
        <dbReference type="Proteomes" id="UP000622707"/>
    </source>
</evidence>
<dbReference type="RefSeq" id="WP_201691868.1">
    <property type="nucleotide sequence ID" value="NZ_JAEQND010000011.1"/>
</dbReference>